<feature type="compositionally biased region" description="Basic and acidic residues" evidence="1">
    <location>
        <begin position="27"/>
        <end position="51"/>
    </location>
</feature>
<accession>A0A7J6UCG1</accession>
<organism evidence="2 3">
    <name type="scientific">Perkinsus olseni</name>
    <name type="common">Perkinsus atlanticus</name>
    <dbReference type="NCBI Taxonomy" id="32597"/>
    <lineage>
        <taxon>Eukaryota</taxon>
        <taxon>Sar</taxon>
        <taxon>Alveolata</taxon>
        <taxon>Perkinsozoa</taxon>
        <taxon>Perkinsea</taxon>
        <taxon>Perkinsida</taxon>
        <taxon>Perkinsidae</taxon>
        <taxon>Perkinsus</taxon>
    </lineage>
</organism>
<gene>
    <name evidence="2" type="ORF">FOZ63_015486</name>
</gene>
<reference evidence="2 3" key="1">
    <citation type="submission" date="2020-04" db="EMBL/GenBank/DDBJ databases">
        <title>Perkinsus olseni comparative genomics.</title>
        <authorList>
            <person name="Bogema D.R."/>
        </authorList>
    </citation>
    <scope>NUCLEOTIDE SEQUENCE [LARGE SCALE GENOMIC DNA]</scope>
    <source>
        <strain evidence="2 3">ATCC PRA-207</strain>
    </source>
</reference>
<evidence type="ECO:0000313" key="2">
    <source>
        <dbReference type="EMBL" id="KAF4754894.1"/>
    </source>
</evidence>
<protein>
    <submittedName>
        <fullName evidence="2">Uncharacterized protein</fullName>
    </submittedName>
</protein>
<feature type="region of interest" description="Disordered" evidence="1">
    <location>
        <begin position="27"/>
        <end position="56"/>
    </location>
</feature>
<sequence length="127" mass="13582">APDFSSGKIGTSVCDEFTSAVMVSLKRQREEGESWGETDSKKVRHEEKVEAKPPPTAAAVENPFAITIGGVPADSRSKEDVVVEREVIEVTSSPAPSQRVEEVRQDTPTGFSPATPAVAAIRDDEGE</sequence>
<name>A0A7J6UCG1_PEROL</name>
<proteinExistence type="predicted"/>
<keyword evidence="3" id="KW-1185">Reference proteome</keyword>
<dbReference type="Proteomes" id="UP000553632">
    <property type="component" value="Unassembled WGS sequence"/>
</dbReference>
<evidence type="ECO:0000313" key="3">
    <source>
        <dbReference type="Proteomes" id="UP000553632"/>
    </source>
</evidence>
<evidence type="ECO:0000256" key="1">
    <source>
        <dbReference type="SAM" id="MobiDB-lite"/>
    </source>
</evidence>
<feature type="region of interest" description="Disordered" evidence="1">
    <location>
        <begin position="93"/>
        <end position="127"/>
    </location>
</feature>
<dbReference type="AlphaFoldDB" id="A0A7J6UCG1"/>
<comment type="caution">
    <text evidence="2">The sequence shown here is derived from an EMBL/GenBank/DDBJ whole genome shotgun (WGS) entry which is preliminary data.</text>
</comment>
<feature type="non-terminal residue" evidence="2">
    <location>
        <position position="1"/>
    </location>
</feature>
<feature type="non-terminal residue" evidence="2">
    <location>
        <position position="127"/>
    </location>
</feature>
<dbReference type="EMBL" id="JABANO010004618">
    <property type="protein sequence ID" value="KAF4754894.1"/>
    <property type="molecule type" value="Genomic_DNA"/>
</dbReference>